<evidence type="ECO:0000313" key="1">
    <source>
        <dbReference type="EMBL" id="MBC3766634.1"/>
    </source>
</evidence>
<dbReference type="EMBL" id="JACNEP010000009">
    <property type="protein sequence ID" value="MBC3766634.1"/>
    <property type="molecule type" value="Genomic_DNA"/>
</dbReference>
<evidence type="ECO:0000313" key="2">
    <source>
        <dbReference type="Proteomes" id="UP000601768"/>
    </source>
</evidence>
<organism evidence="1 2">
    <name type="scientific">Neptunicella marina</name>
    <dbReference type="NCBI Taxonomy" id="2125989"/>
    <lineage>
        <taxon>Bacteria</taxon>
        <taxon>Pseudomonadati</taxon>
        <taxon>Pseudomonadota</taxon>
        <taxon>Gammaproteobacteria</taxon>
        <taxon>Alteromonadales</taxon>
        <taxon>Alteromonadaceae</taxon>
        <taxon>Neptunicella</taxon>
    </lineage>
</organism>
<protein>
    <recommendedName>
        <fullName evidence="3">Pullulanase</fullName>
    </recommendedName>
</protein>
<keyword evidence="2" id="KW-1185">Reference proteome</keyword>
<dbReference type="Gene3D" id="2.60.40.3620">
    <property type="match status" value="1"/>
</dbReference>
<evidence type="ECO:0008006" key="3">
    <source>
        <dbReference type="Google" id="ProtNLM"/>
    </source>
</evidence>
<comment type="caution">
    <text evidence="1">The sequence shown here is derived from an EMBL/GenBank/DDBJ whole genome shotgun (WGS) entry which is preliminary data.</text>
</comment>
<dbReference type="Proteomes" id="UP000601768">
    <property type="component" value="Unassembled WGS sequence"/>
</dbReference>
<name>A0A8J6IUM6_9ALTE</name>
<proteinExistence type="predicted"/>
<reference evidence="1" key="2">
    <citation type="submission" date="2020-08" db="EMBL/GenBank/DDBJ databases">
        <authorList>
            <person name="Lai Q."/>
        </authorList>
    </citation>
    <scope>NUCLEOTIDE SEQUENCE</scope>
    <source>
        <strain evidence="1">S27-2</strain>
    </source>
</reference>
<sequence length="138" mass="15561">MLSTALLNGCAATSALTDFYQPKSHDDLYLRGGFTWWEADEAFKVEESADNVYSVKTELIADGQPYEFRFVDKDWTEGSNCGYLDKSNQIIEVNVPANTNCNSTNENFRFTPPSSGLYEFSIDFTDEDNPLTLVKKVN</sequence>
<accession>A0A8J6IUM6</accession>
<dbReference type="AlphaFoldDB" id="A0A8J6IUM6"/>
<reference evidence="1" key="1">
    <citation type="journal article" date="2018" name="Int. J. Syst. Evol. Microbiol.">
        <title>Neptunicella marina gen. nov., sp. nov., isolated from surface seawater.</title>
        <authorList>
            <person name="Liu X."/>
            <person name="Lai Q."/>
            <person name="Du Y."/>
            <person name="Zhang X."/>
            <person name="Liu Z."/>
            <person name="Sun F."/>
            <person name="Shao Z."/>
        </authorList>
    </citation>
    <scope>NUCLEOTIDE SEQUENCE</scope>
    <source>
        <strain evidence="1">S27-2</strain>
    </source>
</reference>
<gene>
    <name evidence="1" type="ORF">H8B19_12160</name>
</gene>